<evidence type="ECO:0000256" key="1">
    <source>
        <dbReference type="ARBA" id="ARBA00022553"/>
    </source>
</evidence>
<sequence>MRALRILVVEDNAVIGMLLAMTLQAMGHEVCATETTEDGAVAAALRCSPDLMIVDVTLGGGSGIHAVETVLRTRHVPHVYMSGAPVRTDRPESVV</sequence>
<dbReference type="PANTHER" id="PTHR44591:SF3">
    <property type="entry name" value="RESPONSE REGULATORY DOMAIN-CONTAINING PROTEIN"/>
    <property type="match status" value="1"/>
</dbReference>
<comment type="caution">
    <text evidence="4">The sequence shown here is derived from an EMBL/GenBank/DDBJ whole genome shotgun (WGS) entry which is preliminary data.</text>
</comment>
<dbReference type="RefSeq" id="WP_168044405.1">
    <property type="nucleotide sequence ID" value="NZ_JAAVUP010000031.1"/>
</dbReference>
<evidence type="ECO:0000259" key="3">
    <source>
        <dbReference type="PROSITE" id="PS50110"/>
    </source>
</evidence>
<protein>
    <submittedName>
        <fullName evidence="4">Response regulator</fullName>
    </submittedName>
</protein>
<dbReference type="InterPro" id="IPR011006">
    <property type="entry name" value="CheY-like_superfamily"/>
</dbReference>
<feature type="domain" description="Response regulatory" evidence="3">
    <location>
        <begin position="5"/>
        <end position="95"/>
    </location>
</feature>
<dbReference type="InterPro" id="IPR050595">
    <property type="entry name" value="Bact_response_regulator"/>
</dbReference>
<gene>
    <name evidence="4" type="ORF">GWK15_25425</name>
</gene>
<dbReference type="EMBL" id="JAAVUP010000031">
    <property type="protein sequence ID" value="NKE20319.1"/>
    <property type="molecule type" value="Genomic_DNA"/>
</dbReference>
<proteinExistence type="predicted"/>
<reference evidence="4 5" key="1">
    <citation type="submission" date="2020-02" db="EMBL/GenBank/DDBJ databases">
        <authorList>
            <person name="Sun Q."/>
            <person name="Inoue M."/>
        </authorList>
    </citation>
    <scope>NUCLEOTIDE SEQUENCE [LARGE SCALE GENOMIC DNA]</scope>
    <source>
        <strain evidence="4 5">KCTC 22478</strain>
    </source>
</reference>
<dbReference type="SUPFAM" id="SSF52172">
    <property type="entry name" value="CheY-like"/>
    <property type="match status" value="1"/>
</dbReference>
<dbReference type="InterPro" id="IPR001789">
    <property type="entry name" value="Sig_transdc_resp-reg_receiver"/>
</dbReference>
<feature type="modified residue" description="4-aspartylphosphate" evidence="2">
    <location>
        <position position="55"/>
    </location>
</feature>
<keyword evidence="5" id="KW-1185">Reference proteome</keyword>
<keyword evidence="1 2" id="KW-0597">Phosphoprotein</keyword>
<evidence type="ECO:0000313" key="5">
    <source>
        <dbReference type="Proteomes" id="UP000746741"/>
    </source>
</evidence>
<dbReference type="PANTHER" id="PTHR44591">
    <property type="entry name" value="STRESS RESPONSE REGULATOR PROTEIN 1"/>
    <property type="match status" value="1"/>
</dbReference>
<name>A0ABX1ERI6_9PROT</name>
<organism evidence="4 5">
    <name type="scientific">Neoroseomonas oryzicola</name>
    <dbReference type="NCBI Taxonomy" id="535904"/>
    <lineage>
        <taxon>Bacteria</taxon>
        <taxon>Pseudomonadati</taxon>
        <taxon>Pseudomonadota</taxon>
        <taxon>Alphaproteobacteria</taxon>
        <taxon>Acetobacterales</taxon>
        <taxon>Acetobacteraceae</taxon>
        <taxon>Neoroseomonas</taxon>
    </lineage>
</organism>
<evidence type="ECO:0000256" key="2">
    <source>
        <dbReference type="PROSITE-ProRule" id="PRU00169"/>
    </source>
</evidence>
<feature type="non-terminal residue" evidence="4">
    <location>
        <position position="95"/>
    </location>
</feature>
<dbReference type="Proteomes" id="UP000746741">
    <property type="component" value="Unassembled WGS sequence"/>
</dbReference>
<accession>A0ABX1ERI6</accession>
<dbReference type="Gene3D" id="3.40.50.2300">
    <property type="match status" value="1"/>
</dbReference>
<dbReference type="PROSITE" id="PS50110">
    <property type="entry name" value="RESPONSE_REGULATORY"/>
    <property type="match status" value="1"/>
</dbReference>
<dbReference type="Pfam" id="PF00072">
    <property type="entry name" value="Response_reg"/>
    <property type="match status" value="1"/>
</dbReference>
<evidence type="ECO:0000313" key="4">
    <source>
        <dbReference type="EMBL" id="NKE20319.1"/>
    </source>
</evidence>